<organism evidence="1 2">
    <name type="scientific">Heliomicrobium gestii</name>
    <name type="common">Heliobacterium gestii</name>
    <dbReference type="NCBI Taxonomy" id="2699"/>
    <lineage>
        <taxon>Bacteria</taxon>
        <taxon>Bacillati</taxon>
        <taxon>Bacillota</taxon>
        <taxon>Clostridia</taxon>
        <taxon>Eubacteriales</taxon>
        <taxon>Heliobacteriaceae</taxon>
        <taxon>Heliomicrobium</taxon>
    </lineage>
</organism>
<dbReference type="RefSeq" id="WP_161261180.1">
    <property type="nucleotide sequence ID" value="NZ_JAFBDC010000003.1"/>
</dbReference>
<gene>
    <name evidence="1" type="ORF">GTO89_06140</name>
</gene>
<proteinExistence type="predicted"/>
<evidence type="ECO:0000313" key="2">
    <source>
        <dbReference type="Proteomes" id="UP000471031"/>
    </source>
</evidence>
<comment type="caution">
    <text evidence="1">The sequence shown here is derived from an EMBL/GenBank/DDBJ whole genome shotgun (WGS) entry which is preliminary data.</text>
</comment>
<protein>
    <submittedName>
        <fullName evidence="1">Uncharacterized protein</fullName>
    </submittedName>
</protein>
<evidence type="ECO:0000313" key="1">
    <source>
        <dbReference type="EMBL" id="MZP42617.1"/>
    </source>
</evidence>
<name>A0A845L7D8_HELGE</name>
<dbReference type="AlphaFoldDB" id="A0A845L7D8"/>
<dbReference type="EMBL" id="WXEX01000004">
    <property type="protein sequence ID" value="MZP42617.1"/>
    <property type="molecule type" value="Genomic_DNA"/>
</dbReference>
<accession>A0A845L7D8</accession>
<sequence>MKSSPLVEVAHDLPFLKTERDGLGEVETFGDGVDGLQGQEGFVVAVKTPRHEIDRVRVMMEQSGAVEFIQD</sequence>
<dbReference type="OrthoDB" id="1957466at2"/>
<keyword evidence="2" id="KW-1185">Reference proteome</keyword>
<reference evidence="1 2" key="1">
    <citation type="submission" date="2020-01" db="EMBL/GenBank/DDBJ databases">
        <title>Whole genome sequence of Heliobacterium gestii DSM 11169.</title>
        <authorList>
            <person name="Kyndt J.A."/>
            <person name="Meyer T.E."/>
        </authorList>
    </citation>
    <scope>NUCLEOTIDE SEQUENCE [LARGE SCALE GENOMIC DNA]</scope>
    <source>
        <strain evidence="1 2">DSM 11169</strain>
    </source>
</reference>
<dbReference type="Proteomes" id="UP000471031">
    <property type="component" value="Unassembled WGS sequence"/>
</dbReference>